<keyword evidence="1" id="KW-0472">Membrane</keyword>
<reference evidence="2" key="2">
    <citation type="submission" date="2022-12" db="EMBL/GenBank/DDBJ databases">
        <authorList>
            <person name="Sun Q."/>
            <person name="Zhou Y."/>
        </authorList>
    </citation>
    <scope>NUCLEOTIDE SEQUENCE</scope>
    <source>
        <strain evidence="2">CGMCC 1.15034</strain>
    </source>
</reference>
<keyword evidence="1" id="KW-0812">Transmembrane</keyword>
<gene>
    <name evidence="2" type="ORF">GCM10010987_33660</name>
</gene>
<dbReference type="Proteomes" id="UP000625079">
    <property type="component" value="Unassembled WGS sequence"/>
</dbReference>
<evidence type="ECO:0000256" key="1">
    <source>
        <dbReference type="SAM" id="Phobius"/>
    </source>
</evidence>
<proteinExistence type="predicted"/>
<dbReference type="AlphaFoldDB" id="A0AA87W9D3"/>
<evidence type="ECO:0000313" key="2">
    <source>
        <dbReference type="EMBL" id="GGI25293.1"/>
    </source>
</evidence>
<keyword evidence="1" id="KW-1133">Transmembrane helix</keyword>
<name>A0AA87W9D3_9BRAD</name>
<protein>
    <submittedName>
        <fullName evidence="2">Uncharacterized protein</fullName>
    </submittedName>
</protein>
<reference evidence="2" key="1">
    <citation type="journal article" date="2014" name="Int. J. Syst. Evol. Microbiol.">
        <title>Complete genome sequence of Corynebacterium casei LMG S-19264T (=DSM 44701T), isolated from a smear-ripened cheese.</title>
        <authorList>
            <consortium name="US DOE Joint Genome Institute (JGI-PGF)"/>
            <person name="Walter F."/>
            <person name="Albersmeier A."/>
            <person name="Kalinowski J."/>
            <person name="Ruckert C."/>
        </authorList>
    </citation>
    <scope>NUCLEOTIDE SEQUENCE</scope>
    <source>
        <strain evidence="2">CGMCC 1.15034</strain>
    </source>
</reference>
<comment type="caution">
    <text evidence="2">The sequence shown here is derived from an EMBL/GenBank/DDBJ whole genome shotgun (WGS) entry which is preliminary data.</text>
</comment>
<organism evidence="2 3">
    <name type="scientific">Bradyrhizobium guangdongense</name>
    <dbReference type="NCBI Taxonomy" id="1325090"/>
    <lineage>
        <taxon>Bacteria</taxon>
        <taxon>Pseudomonadati</taxon>
        <taxon>Pseudomonadota</taxon>
        <taxon>Alphaproteobacteria</taxon>
        <taxon>Hyphomicrobiales</taxon>
        <taxon>Nitrobacteraceae</taxon>
        <taxon>Bradyrhizobium</taxon>
    </lineage>
</organism>
<evidence type="ECO:0000313" key="3">
    <source>
        <dbReference type="Proteomes" id="UP000625079"/>
    </source>
</evidence>
<dbReference type="EMBL" id="BMHC01000006">
    <property type="protein sequence ID" value="GGI25293.1"/>
    <property type="molecule type" value="Genomic_DNA"/>
</dbReference>
<sequence>MAGVGEEGGGIAEIAVDRLGHDECGVERNADRERLAETGGRVNMGVTMTVRMAVVVATIMRMIAMVMVMMTVMVVVAQISAPRSQPNQAAL</sequence>
<accession>A0AA87W9D3</accession>
<feature type="transmembrane region" description="Helical" evidence="1">
    <location>
        <begin position="52"/>
        <end position="77"/>
    </location>
</feature>